<dbReference type="GO" id="GO:0003964">
    <property type="term" value="F:RNA-directed DNA polymerase activity"/>
    <property type="evidence" value="ECO:0007669"/>
    <property type="project" value="UniProtKB-KW"/>
</dbReference>
<proteinExistence type="inferred from homology"/>
<dbReference type="InterPro" id="IPR030931">
    <property type="entry name" value="Group_II_RT_mat"/>
</dbReference>
<keyword evidence="4" id="KW-0548">Nucleotidyltransferase</keyword>
<dbReference type="EC" id="2.7.7.49" evidence="1"/>
<evidence type="ECO:0000256" key="10">
    <source>
        <dbReference type="ARBA" id="ARBA00048173"/>
    </source>
</evidence>
<evidence type="ECO:0000256" key="8">
    <source>
        <dbReference type="ARBA" id="ARBA00023118"/>
    </source>
</evidence>
<evidence type="ECO:0000256" key="9">
    <source>
        <dbReference type="ARBA" id="ARBA00034120"/>
    </source>
</evidence>
<dbReference type="SUPFAM" id="SSF56672">
    <property type="entry name" value="DNA/RNA polymerases"/>
    <property type="match status" value="1"/>
</dbReference>
<evidence type="ECO:0000256" key="6">
    <source>
        <dbReference type="ARBA" id="ARBA00022842"/>
    </source>
</evidence>
<evidence type="ECO:0000256" key="3">
    <source>
        <dbReference type="ARBA" id="ARBA00022679"/>
    </source>
</evidence>
<name>A0A2H6CWU1_TETHA</name>
<gene>
    <name evidence="12" type="ORF">TEHN7118_2259</name>
</gene>
<keyword evidence="6" id="KW-0460">Magnesium</keyword>
<evidence type="ECO:0000256" key="1">
    <source>
        <dbReference type="ARBA" id="ARBA00012493"/>
    </source>
</evidence>
<evidence type="ECO:0000313" key="12">
    <source>
        <dbReference type="EMBL" id="GBD69453.1"/>
    </source>
</evidence>
<dbReference type="InterPro" id="IPR000477">
    <property type="entry name" value="RT_dom"/>
</dbReference>
<dbReference type="CDD" id="cd01651">
    <property type="entry name" value="RT_G2_intron"/>
    <property type="match status" value="1"/>
</dbReference>
<evidence type="ECO:0000256" key="4">
    <source>
        <dbReference type="ARBA" id="ARBA00022695"/>
    </source>
</evidence>
<keyword evidence="7 12" id="KW-0695">RNA-directed DNA polymerase</keyword>
<sequence>MMNQSGFPLMNELVSSMNIDRAIEKVKKNKGAPGIDDMTVSEIKSHLNKYRRPFVQKLREGTYRPQPTKRVEIPKGNGKKRKLSIPVVRDRVVQQMILQVITPLIDPTFSENSYGFRLGKSCQQAIAKAGQYYEEGYDVVVDCDLKSYFDTINHQKLMHRMQWYIEEKAVLQLIWNFLNAGVMEGEILRPTSKGASQGSPLSPLLANVYLDQLDKELERRNHRFIRYADDFIIFVQSERAAQRVQESITQFLEKKLRLTVNQEKSQIIKAHQLEYLSYRMRKDKGK</sequence>
<evidence type="ECO:0000313" key="13">
    <source>
        <dbReference type="Proteomes" id="UP000236214"/>
    </source>
</evidence>
<evidence type="ECO:0000256" key="2">
    <source>
        <dbReference type="ARBA" id="ARBA00022457"/>
    </source>
</evidence>
<dbReference type="Proteomes" id="UP000236214">
    <property type="component" value="Unassembled WGS sequence"/>
</dbReference>
<dbReference type="RefSeq" id="WP_103103768.1">
    <property type="nucleotide sequence ID" value="NZ_BDEC01000262.1"/>
</dbReference>
<reference evidence="12 13" key="1">
    <citation type="submission" date="2016-05" db="EMBL/GenBank/DDBJ databases">
        <title>Whole genome sequencing of Tetragenococcus halophilus subsp. halophilus NISL 7118.</title>
        <authorList>
            <person name="Shiwa Y."/>
            <person name="Nishimura I."/>
            <person name="Yoshikawa H."/>
            <person name="Koyama Y."/>
            <person name="Oguma T."/>
        </authorList>
    </citation>
    <scope>NUCLEOTIDE SEQUENCE [LARGE SCALE GENOMIC DNA]</scope>
    <source>
        <strain evidence="12 13">NISL 7118</strain>
    </source>
</reference>
<dbReference type="InterPro" id="IPR043502">
    <property type="entry name" value="DNA/RNA_pol_sf"/>
</dbReference>
<dbReference type="InterPro" id="IPR000123">
    <property type="entry name" value="Reverse_transcriptase_msDNA"/>
</dbReference>
<dbReference type="PANTHER" id="PTHR34047:SF8">
    <property type="entry name" value="PROTEIN YKFC"/>
    <property type="match status" value="1"/>
</dbReference>
<keyword evidence="2" id="KW-0515">Mutator protein</keyword>
<dbReference type="PANTHER" id="PTHR34047">
    <property type="entry name" value="NUCLEAR INTRON MATURASE 1, MITOCHONDRIAL-RELATED"/>
    <property type="match status" value="1"/>
</dbReference>
<protein>
    <recommendedName>
        <fullName evidence="1">RNA-directed DNA polymerase</fullName>
        <ecNumber evidence="1">2.7.7.49</ecNumber>
    </recommendedName>
</protein>
<dbReference type="AlphaFoldDB" id="A0A2H6CWU1"/>
<evidence type="ECO:0000256" key="5">
    <source>
        <dbReference type="ARBA" id="ARBA00022723"/>
    </source>
</evidence>
<evidence type="ECO:0000259" key="11">
    <source>
        <dbReference type="PROSITE" id="PS50878"/>
    </source>
</evidence>
<feature type="domain" description="Reverse transcriptase" evidence="11">
    <location>
        <begin position="54"/>
        <end position="280"/>
    </location>
</feature>
<dbReference type="GO" id="GO:0003723">
    <property type="term" value="F:RNA binding"/>
    <property type="evidence" value="ECO:0007669"/>
    <property type="project" value="InterPro"/>
</dbReference>
<accession>A0A2H6CWU1</accession>
<dbReference type="InterPro" id="IPR051083">
    <property type="entry name" value="GrpII_Intron_Splice-Mob/Def"/>
</dbReference>
<dbReference type="EMBL" id="BDEC01000262">
    <property type="protein sequence ID" value="GBD69453.1"/>
    <property type="molecule type" value="Genomic_DNA"/>
</dbReference>
<comment type="caution">
    <text evidence="12">The sequence shown here is derived from an EMBL/GenBank/DDBJ whole genome shotgun (WGS) entry which is preliminary data.</text>
</comment>
<dbReference type="PRINTS" id="PR00866">
    <property type="entry name" value="RNADNAPOLMS"/>
</dbReference>
<comment type="similarity">
    <text evidence="9">Belongs to the bacterial reverse transcriptase family.</text>
</comment>
<dbReference type="Pfam" id="PF00078">
    <property type="entry name" value="RVT_1"/>
    <property type="match status" value="1"/>
</dbReference>
<keyword evidence="8" id="KW-0051">Antiviral defense</keyword>
<keyword evidence="5" id="KW-0479">Metal-binding</keyword>
<keyword evidence="13" id="KW-1185">Reference proteome</keyword>
<dbReference type="GO" id="GO:0051607">
    <property type="term" value="P:defense response to virus"/>
    <property type="evidence" value="ECO:0007669"/>
    <property type="project" value="UniProtKB-KW"/>
</dbReference>
<dbReference type="Gene3D" id="3.30.70.270">
    <property type="match status" value="1"/>
</dbReference>
<dbReference type="InterPro" id="IPR043128">
    <property type="entry name" value="Rev_trsase/Diguanyl_cyclase"/>
</dbReference>
<organism evidence="12 13">
    <name type="scientific">Tetragenococcus halophilus subsp. halophilus</name>
    <dbReference type="NCBI Taxonomy" id="1513897"/>
    <lineage>
        <taxon>Bacteria</taxon>
        <taxon>Bacillati</taxon>
        <taxon>Bacillota</taxon>
        <taxon>Bacilli</taxon>
        <taxon>Lactobacillales</taxon>
        <taxon>Enterococcaceae</taxon>
        <taxon>Tetragenococcus</taxon>
    </lineage>
</organism>
<dbReference type="PROSITE" id="PS50878">
    <property type="entry name" value="RT_POL"/>
    <property type="match status" value="1"/>
</dbReference>
<evidence type="ECO:0000256" key="7">
    <source>
        <dbReference type="ARBA" id="ARBA00022918"/>
    </source>
</evidence>
<keyword evidence="3" id="KW-0808">Transferase</keyword>
<comment type="catalytic activity">
    <reaction evidence="10">
        <text>DNA(n) + a 2'-deoxyribonucleoside 5'-triphosphate = DNA(n+1) + diphosphate</text>
        <dbReference type="Rhea" id="RHEA:22508"/>
        <dbReference type="Rhea" id="RHEA-COMP:17339"/>
        <dbReference type="Rhea" id="RHEA-COMP:17340"/>
        <dbReference type="ChEBI" id="CHEBI:33019"/>
        <dbReference type="ChEBI" id="CHEBI:61560"/>
        <dbReference type="ChEBI" id="CHEBI:173112"/>
        <dbReference type="EC" id="2.7.7.49"/>
    </reaction>
</comment>
<dbReference type="NCBIfam" id="TIGR04416">
    <property type="entry name" value="group_II_RT_mat"/>
    <property type="match status" value="1"/>
</dbReference>
<dbReference type="GO" id="GO:0046872">
    <property type="term" value="F:metal ion binding"/>
    <property type="evidence" value="ECO:0007669"/>
    <property type="project" value="UniProtKB-KW"/>
</dbReference>